<keyword evidence="1" id="KW-0472">Membrane</keyword>
<dbReference type="RefSeq" id="WP_098501522.1">
    <property type="nucleotide sequence ID" value="NZ_NUXC01000047.1"/>
</dbReference>
<evidence type="ECO:0000313" key="3">
    <source>
        <dbReference type="Proteomes" id="UP000224076"/>
    </source>
</evidence>
<feature type="transmembrane region" description="Helical" evidence="1">
    <location>
        <begin position="36"/>
        <end position="54"/>
    </location>
</feature>
<feature type="transmembrane region" description="Helical" evidence="1">
    <location>
        <begin position="180"/>
        <end position="202"/>
    </location>
</feature>
<feature type="transmembrane region" description="Helical" evidence="1">
    <location>
        <begin position="140"/>
        <end position="159"/>
    </location>
</feature>
<sequence length="240" mass="27978">MKLVIPKQHGAWAMLVIPFLLSVLLGKPTIYHIPLFLAWFFIYLATYPFLMYIRQRRRKEFLHAAIVYSITAFVFGMISLLYEWRILLFAVLMIPLFIVNMYYARQKNERALLNDICAIIVFCIGGLISYYFSMKQIDKTAVFIALISFFYFLGSTFYVKTMIREKNNPKYRLISWGYHIVLTVIVFAIDPLCSLIFVPSVIRAIILYGKKISILKVGVLEIVNSVYFLIITAIIMKYAI</sequence>
<feature type="transmembrane region" description="Helical" evidence="1">
    <location>
        <begin position="116"/>
        <end position="134"/>
    </location>
</feature>
<dbReference type="Proteomes" id="UP000224076">
    <property type="component" value="Unassembled WGS sequence"/>
</dbReference>
<comment type="caution">
    <text evidence="2">The sequence shown here is derived from an EMBL/GenBank/DDBJ whole genome shotgun (WGS) entry which is preliminary data.</text>
</comment>
<dbReference type="EMBL" id="NVDG01000028">
    <property type="protein sequence ID" value="PFU41155.1"/>
    <property type="molecule type" value="Genomic_DNA"/>
</dbReference>
<feature type="transmembrane region" description="Helical" evidence="1">
    <location>
        <begin position="214"/>
        <end position="236"/>
    </location>
</feature>
<organism evidence="2 3">
    <name type="scientific">Bacillus cereus</name>
    <dbReference type="NCBI Taxonomy" id="1396"/>
    <lineage>
        <taxon>Bacteria</taxon>
        <taxon>Bacillati</taxon>
        <taxon>Bacillota</taxon>
        <taxon>Bacilli</taxon>
        <taxon>Bacillales</taxon>
        <taxon>Bacillaceae</taxon>
        <taxon>Bacillus</taxon>
        <taxon>Bacillus cereus group</taxon>
    </lineage>
</organism>
<dbReference type="Pfam" id="PF14256">
    <property type="entry name" value="YwiC"/>
    <property type="match status" value="1"/>
</dbReference>
<keyword evidence="1" id="KW-0812">Transmembrane</keyword>
<accession>A0A2B0TAW2</accession>
<evidence type="ECO:0008006" key="4">
    <source>
        <dbReference type="Google" id="ProtNLM"/>
    </source>
</evidence>
<gene>
    <name evidence="2" type="ORF">COK86_17620</name>
</gene>
<evidence type="ECO:0000256" key="1">
    <source>
        <dbReference type="SAM" id="Phobius"/>
    </source>
</evidence>
<feature type="transmembrane region" description="Helical" evidence="1">
    <location>
        <begin position="61"/>
        <end position="80"/>
    </location>
</feature>
<protein>
    <recommendedName>
        <fullName evidence="4">YwiC-like family protein</fullName>
    </recommendedName>
</protein>
<name>A0A2B0TAW2_BACCE</name>
<evidence type="ECO:0000313" key="2">
    <source>
        <dbReference type="EMBL" id="PFU41155.1"/>
    </source>
</evidence>
<dbReference type="InterPro" id="IPR025576">
    <property type="entry name" value="YwiC"/>
</dbReference>
<dbReference type="AlphaFoldDB" id="A0A2B0TAW2"/>
<keyword evidence="1" id="KW-1133">Transmembrane helix</keyword>
<reference evidence="2 3" key="1">
    <citation type="submission" date="2017-09" db="EMBL/GenBank/DDBJ databases">
        <title>Large-scale bioinformatics analysis of Bacillus genomes uncovers conserved roles of natural products in bacterial physiology.</title>
        <authorList>
            <consortium name="Agbiome Team Llc"/>
            <person name="Bleich R.M."/>
            <person name="Grubbs K.J."/>
            <person name="Santa Maria K.C."/>
            <person name="Allen S.E."/>
            <person name="Farag S."/>
            <person name="Shank E.A."/>
            <person name="Bowers A."/>
        </authorList>
    </citation>
    <scope>NUCLEOTIDE SEQUENCE [LARGE SCALE GENOMIC DNA]</scope>
    <source>
        <strain evidence="2 3">AFS061806</strain>
    </source>
</reference>
<proteinExistence type="predicted"/>
<feature type="transmembrane region" description="Helical" evidence="1">
    <location>
        <begin position="86"/>
        <end position="104"/>
    </location>
</feature>